<gene>
    <name evidence="1" type="ORF">BSAL_13550</name>
</gene>
<evidence type="ECO:0000313" key="1">
    <source>
        <dbReference type="EMBL" id="CUG88071.1"/>
    </source>
</evidence>
<evidence type="ECO:0000313" key="2">
    <source>
        <dbReference type="Proteomes" id="UP000051952"/>
    </source>
</evidence>
<keyword evidence="2" id="KW-1185">Reference proteome</keyword>
<protein>
    <submittedName>
        <fullName evidence="1">Uncharacterized protein</fullName>
    </submittedName>
</protein>
<accession>A0A0S4J9V0</accession>
<dbReference type="Proteomes" id="UP000051952">
    <property type="component" value="Unassembled WGS sequence"/>
</dbReference>
<reference evidence="2" key="1">
    <citation type="submission" date="2015-09" db="EMBL/GenBank/DDBJ databases">
        <authorList>
            <consortium name="Pathogen Informatics"/>
        </authorList>
    </citation>
    <scope>NUCLEOTIDE SEQUENCE [LARGE SCALE GENOMIC DNA]</scope>
    <source>
        <strain evidence="2">Lake Konstanz</strain>
    </source>
</reference>
<organism evidence="1 2">
    <name type="scientific">Bodo saltans</name>
    <name type="common">Flagellated protozoan</name>
    <dbReference type="NCBI Taxonomy" id="75058"/>
    <lineage>
        <taxon>Eukaryota</taxon>
        <taxon>Discoba</taxon>
        <taxon>Euglenozoa</taxon>
        <taxon>Kinetoplastea</taxon>
        <taxon>Metakinetoplastina</taxon>
        <taxon>Eubodonida</taxon>
        <taxon>Bodonidae</taxon>
        <taxon>Bodo</taxon>
    </lineage>
</organism>
<dbReference type="AlphaFoldDB" id="A0A0S4J9V0"/>
<dbReference type="VEuPathDB" id="TriTrypDB:BSAL_13550"/>
<name>A0A0S4J9V0_BODSA</name>
<proteinExistence type="predicted"/>
<dbReference type="EMBL" id="CYKH01001615">
    <property type="protein sequence ID" value="CUG88071.1"/>
    <property type="molecule type" value="Genomic_DNA"/>
</dbReference>
<sequence>MRLCWIVSSKGENQTQHTFFESQNIIMSVLSMPEWETFRRESQSTQNPSSIAGLSLSHHRFHTTFSSEQTKLVMLFTPASCFLGEFHALDEHSKQFRLNNAKTTLQTYLAAQESSNTLFHEGDSSSSTPPIVVMWNDVTTHFESPLLPHTATLVVVVPDRGLDDVSKMHQEMSAVTSRIPTLVVSHDVSIDNNNNVVGARVFGLPSLTHMTVAGGGGRDFDGTTQQRCAPLSSLVSGIQFLSFEFLIASLHFGQWCVPEDYLLPQFHGNACKLPDWQYYRTLCPPCAPHGLDGLSTLTSLANMPKGETSAAGRKRVRCVSAEESQKMLHNLELLTRNEYPTVVGPLTSVAPPNVHHGNERECGGRQSASKHAIVSNHQNGSWQLAEAPTTFTDLMAERGNCFSQAPLPSSHSWTLPRLLSDALQSFVGTAIDSAVDVSGLGTSEQRVLRTVAKYSSALHRCFQIHHHHKNLTTTATHTPPSSSLAPLELVWIAIGNELGVSGDDAFNQFSSLVIPPKKRPHNDPHSSSVAAAKNEEALNLQRMNAVHDCVSVLDPLQELRNRHCAPPPSMTTRDVAEGTTAVDNSAVASSIDASLSLLDSAEFDKALQFRVALPRIDQAISIQSEAVDKLLLVVQQCLLDKLRDSLVPQHHPQQHDV</sequence>